<protein>
    <recommendedName>
        <fullName evidence="3">Transposase</fullName>
    </recommendedName>
</protein>
<organism evidence="1 2">
    <name type="scientific">Sphaerotilus natans subsp. natans DSM 6575</name>
    <dbReference type="NCBI Taxonomy" id="1286631"/>
    <lineage>
        <taxon>Bacteria</taxon>
        <taxon>Pseudomonadati</taxon>
        <taxon>Pseudomonadota</taxon>
        <taxon>Betaproteobacteria</taxon>
        <taxon>Burkholderiales</taxon>
        <taxon>Sphaerotilaceae</taxon>
        <taxon>Sphaerotilus</taxon>
    </lineage>
</organism>
<evidence type="ECO:0000313" key="2">
    <source>
        <dbReference type="Proteomes" id="UP000026714"/>
    </source>
</evidence>
<dbReference type="eggNOG" id="COG3547">
    <property type="taxonomic scope" value="Bacteria"/>
</dbReference>
<dbReference type="EMBL" id="AZRA01000182">
    <property type="protein sequence ID" value="KDB50237.1"/>
    <property type="molecule type" value="Genomic_DNA"/>
</dbReference>
<reference evidence="1 2" key="1">
    <citation type="journal article" date="2014" name="FEMS Microbiol. Ecol.">
        <title>Sphaerotilus natans encrusted with nanoball-shaped Fe(III) oxide minerals formed by nitrate-reducing mixotrophic Fe(II) oxidation.</title>
        <authorList>
            <person name="Park S."/>
            <person name="Kim D.H."/>
            <person name="Lee J.H."/>
            <person name="Hur H.G."/>
        </authorList>
    </citation>
    <scope>NUCLEOTIDE SEQUENCE [LARGE SCALE GENOMIC DNA]</scope>
    <source>
        <strain evidence="1 2">DSM 6575</strain>
    </source>
</reference>
<sequence>MALSERRGYWKAVVAIAAKNARMAWAMLAKGEAFKPVT</sequence>
<gene>
    <name evidence="1" type="ORF">X805_41720</name>
</gene>
<dbReference type="Proteomes" id="UP000026714">
    <property type="component" value="Unassembled WGS sequence"/>
</dbReference>
<name>A0A059KFI5_9BURK</name>
<keyword evidence="2" id="KW-1185">Reference proteome</keyword>
<evidence type="ECO:0000313" key="1">
    <source>
        <dbReference type="EMBL" id="KDB50237.1"/>
    </source>
</evidence>
<accession>A0A059KFI5</accession>
<comment type="caution">
    <text evidence="1">The sequence shown here is derived from an EMBL/GenBank/DDBJ whole genome shotgun (WGS) entry which is preliminary data.</text>
</comment>
<dbReference type="AlphaFoldDB" id="A0A059KFI5"/>
<proteinExistence type="predicted"/>
<evidence type="ECO:0008006" key="3">
    <source>
        <dbReference type="Google" id="ProtNLM"/>
    </source>
</evidence>